<gene>
    <name evidence="3" type="ORF">HF882_22715</name>
</gene>
<evidence type="ECO:0000313" key="4">
    <source>
        <dbReference type="Proteomes" id="UP000576225"/>
    </source>
</evidence>
<dbReference type="Pfam" id="PF07508">
    <property type="entry name" value="Recombinase"/>
    <property type="match status" value="1"/>
</dbReference>
<evidence type="ECO:0000313" key="3">
    <source>
        <dbReference type="EMBL" id="NMD89402.1"/>
    </source>
</evidence>
<dbReference type="InterPro" id="IPR006119">
    <property type="entry name" value="Resolv_N"/>
</dbReference>
<dbReference type="InterPro" id="IPR036162">
    <property type="entry name" value="Resolvase-like_N_sf"/>
</dbReference>
<dbReference type="InterPro" id="IPR050639">
    <property type="entry name" value="SSR_resolvase"/>
</dbReference>
<dbReference type="InterPro" id="IPR025827">
    <property type="entry name" value="Zn_ribbon_recom_dom"/>
</dbReference>
<dbReference type="AlphaFoldDB" id="A0A848B8Q3"/>
<dbReference type="PROSITE" id="PS51736">
    <property type="entry name" value="RECOMBINASES_3"/>
    <property type="match status" value="1"/>
</dbReference>
<dbReference type="CDD" id="cd03768">
    <property type="entry name" value="SR_ResInv"/>
    <property type="match status" value="1"/>
</dbReference>
<proteinExistence type="predicted"/>
<dbReference type="InterPro" id="IPR038109">
    <property type="entry name" value="DNA_bind_recomb_sf"/>
</dbReference>
<comment type="caution">
    <text evidence="3">The sequence shown here is derived from an EMBL/GenBank/DDBJ whole genome shotgun (WGS) entry which is preliminary data.</text>
</comment>
<reference evidence="3 4" key="1">
    <citation type="submission" date="2020-04" db="EMBL/GenBank/DDBJ databases">
        <authorList>
            <person name="Hitch T.C.A."/>
            <person name="Wylensek D."/>
            <person name="Clavel T."/>
        </authorList>
    </citation>
    <scope>NUCLEOTIDE SEQUENCE [LARGE SCALE GENOMIC DNA]</scope>
    <source>
        <strain evidence="3 4">COR2-253-APC-1A</strain>
    </source>
</reference>
<dbReference type="Gene3D" id="3.90.1750.20">
    <property type="entry name" value="Putative Large Serine Recombinase, Chain B, Domain 2"/>
    <property type="match status" value="1"/>
</dbReference>
<dbReference type="GO" id="GO:0003677">
    <property type="term" value="F:DNA binding"/>
    <property type="evidence" value="ECO:0007669"/>
    <property type="project" value="InterPro"/>
</dbReference>
<evidence type="ECO:0000259" key="1">
    <source>
        <dbReference type="PROSITE" id="PS51736"/>
    </source>
</evidence>
<dbReference type="InterPro" id="IPR011109">
    <property type="entry name" value="DNA_bind_recombinase_dom"/>
</dbReference>
<dbReference type="Proteomes" id="UP000576225">
    <property type="component" value="Unassembled WGS sequence"/>
</dbReference>
<dbReference type="PANTHER" id="PTHR30461:SF23">
    <property type="entry name" value="DNA RECOMBINASE-RELATED"/>
    <property type="match status" value="1"/>
</dbReference>
<name>A0A848B8Q3_9BACT</name>
<dbReference type="SMART" id="SM00857">
    <property type="entry name" value="Resolvase"/>
    <property type="match status" value="1"/>
</dbReference>
<dbReference type="PANTHER" id="PTHR30461">
    <property type="entry name" value="DNA-INVERTASE FROM LAMBDOID PROPHAGE"/>
    <property type="match status" value="1"/>
</dbReference>
<dbReference type="GO" id="GO:0000150">
    <property type="term" value="F:DNA strand exchange activity"/>
    <property type="evidence" value="ECO:0007669"/>
    <property type="project" value="InterPro"/>
</dbReference>
<dbReference type="SUPFAM" id="SSF53041">
    <property type="entry name" value="Resolvase-like"/>
    <property type="match status" value="1"/>
</dbReference>
<dbReference type="Pfam" id="PF13408">
    <property type="entry name" value="Zn_ribbon_recom"/>
    <property type="match status" value="1"/>
</dbReference>
<evidence type="ECO:0000259" key="2">
    <source>
        <dbReference type="PROSITE" id="PS51737"/>
    </source>
</evidence>
<dbReference type="Pfam" id="PF00239">
    <property type="entry name" value="Resolvase"/>
    <property type="match status" value="1"/>
</dbReference>
<accession>A0A848B8Q3</accession>
<dbReference type="Gene3D" id="3.40.50.1390">
    <property type="entry name" value="Resolvase, N-terminal catalytic domain"/>
    <property type="match status" value="1"/>
</dbReference>
<sequence length="425" mass="48165">MEFNSLDAQREAGEAFIASQRFKNWECLPERYDDGGFSGGNTNRPALAKLKEDIAEGKIDAVVVYKIDRLSRSLMDFAELLTLFEKHDVAFVSVTQDINTSSSSGRMMLNILMTFAQYEREVITERIKDKVSAAKKRGMHCGGPVPIGYRSDPETKKLHVIPEEAELVRKIFETYLRFGSGKQTAKYLDQCGIKTPVKVSRKGIPHGGKEFTGAYIYAVLQNPLYLGLTKHYDKTYPGEHEAIIDKKTWDKAQELLATNLTHSGKKDIRFSPLRGLIRCGCCGGVMMETFTQKKEKRYRYFACEKDMKRINSICPLKRVPAAELENLLLREIGSMLAKPEIIAGVMHQASELDEYGKHLKLPVVQQAFDDLTNVWDVMFPVEQYKFINEVVEKITVHLDRVEIEYKTDGLEAVITETEAANGKNN</sequence>
<dbReference type="EMBL" id="JABAEW010000118">
    <property type="protein sequence ID" value="NMD89402.1"/>
    <property type="molecule type" value="Genomic_DNA"/>
</dbReference>
<feature type="domain" description="Recombinase" evidence="2">
    <location>
        <begin position="146"/>
        <end position="262"/>
    </location>
</feature>
<feature type="domain" description="Resolvase/invertase-type recombinase catalytic" evidence="1">
    <location>
        <begin position="1"/>
        <end position="138"/>
    </location>
</feature>
<protein>
    <submittedName>
        <fullName evidence="3">Recombinase family protein</fullName>
    </submittedName>
</protein>
<organism evidence="3 4">
    <name type="scientific">Victivallis vadensis</name>
    <dbReference type="NCBI Taxonomy" id="172901"/>
    <lineage>
        <taxon>Bacteria</taxon>
        <taxon>Pseudomonadati</taxon>
        <taxon>Lentisphaerota</taxon>
        <taxon>Lentisphaeria</taxon>
        <taxon>Victivallales</taxon>
        <taxon>Victivallaceae</taxon>
        <taxon>Victivallis</taxon>
    </lineage>
</organism>
<dbReference type="PROSITE" id="PS51737">
    <property type="entry name" value="RECOMBINASE_DNA_BIND"/>
    <property type="match status" value="1"/>
</dbReference>